<dbReference type="EMBL" id="VXMH01000055">
    <property type="protein sequence ID" value="MYC95407.1"/>
    <property type="molecule type" value="Genomic_DNA"/>
</dbReference>
<dbReference type="AlphaFoldDB" id="A0A6B1D8C8"/>
<sequence>MTFRRILLVLLLLVLIVLIKPKTVWSEFKRIRGQWNTILTLLVIVVAIYFAYGLWRAYGG</sequence>
<organism evidence="2">
    <name type="scientific">Caldilineaceae bacterium SB0661_bin_32</name>
    <dbReference type="NCBI Taxonomy" id="2605255"/>
    <lineage>
        <taxon>Bacteria</taxon>
        <taxon>Bacillati</taxon>
        <taxon>Chloroflexota</taxon>
        <taxon>Caldilineae</taxon>
        <taxon>Caldilineales</taxon>
        <taxon>Caldilineaceae</taxon>
    </lineage>
</organism>
<protein>
    <submittedName>
        <fullName evidence="2">Uncharacterized protein</fullName>
    </submittedName>
</protein>
<keyword evidence="1" id="KW-0812">Transmembrane</keyword>
<feature type="transmembrane region" description="Helical" evidence="1">
    <location>
        <begin position="36"/>
        <end position="55"/>
    </location>
</feature>
<reference evidence="2" key="1">
    <citation type="submission" date="2019-09" db="EMBL/GenBank/DDBJ databases">
        <title>Characterisation of the sponge microbiome using genome-centric metagenomics.</title>
        <authorList>
            <person name="Engelberts J.P."/>
            <person name="Robbins S.J."/>
            <person name="De Goeij J.M."/>
            <person name="Aranda M."/>
            <person name="Bell S.C."/>
            <person name="Webster N.S."/>
        </authorList>
    </citation>
    <scope>NUCLEOTIDE SEQUENCE</scope>
    <source>
        <strain evidence="2">SB0661_bin_32</strain>
    </source>
</reference>
<keyword evidence="1" id="KW-1133">Transmembrane helix</keyword>
<evidence type="ECO:0000256" key="1">
    <source>
        <dbReference type="SAM" id="Phobius"/>
    </source>
</evidence>
<comment type="caution">
    <text evidence="2">The sequence shown here is derived from an EMBL/GenBank/DDBJ whole genome shotgun (WGS) entry which is preliminary data.</text>
</comment>
<evidence type="ECO:0000313" key="2">
    <source>
        <dbReference type="EMBL" id="MYC95407.1"/>
    </source>
</evidence>
<proteinExistence type="predicted"/>
<keyword evidence="1" id="KW-0472">Membrane</keyword>
<accession>A0A6B1D8C8</accession>
<gene>
    <name evidence="2" type="ORF">F4X14_10580</name>
</gene>
<name>A0A6B1D8C8_9CHLR</name>